<evidence type="ECO:0000313" key="2">
    <source>
        <dbReference type="Proteomes" id="UP001055072"/>
    </source>
</evidence>
<dbReference type="Proteomes" id="UP001055072">
    <property type="component" value="Unassembled WGS sequence"/>
</dbReference>
<protein>
    <submittedName>
        <fullName evidence="1">Uncharacterized protein</fullName>
    </submittedName>
</protein>
<comment type="caution">
    <text evidence="1">The sequence shown here is derived from an EMBL/GenBank/DDBJ whole genome shotgun (WGS) entry which is preliminary data.</text>
</comment>
<sequence>MTEAYAFTDYRAQGQTIKNVIVDIAKPPGVDLTLANVYVALSRSSGRETIRLLRPFDQSIIRQPLDYNLQLEDERLAALNAKTKKWWLEVKDA</sequence>
<reference evidence="1" key="1">
    <citation type="journal article" date="2021" name="Environ. Microbiol.">
        <title>Gene family expansions and transcriptome signatures uncover fungal adaptations to wood decay.</title>
        <authorList>
            <person name="Hage H."/>
            <person name="Miyauchi S."/>
            <person name="Viragh M."/>
            <person name="Drula E."/>
            <person name="Min B."/>
            <person name="Chaduli D."/>
            <person name="Navarro D."/>
            <person name="Favel A."/>
            <person name="Norest M."/>
            <person name="Lesage-Meessen L."/>
            <person name="Balint B."/>
            <person name="Merenyi Z."/>
            <person name="de Eugenio L."/>
            <person name="Morin E."/>
            <person name="Martinez A.T."/>
            <person name="Baldrian P."/>
            <person name="Stursova M."/>
            <person name="Martinez M.J."/>
            <person name="Novotny C."/>
            <person name="Magnuson J.K."/>
            <person name="Spatafora J.W."/>
            <person name="Maurice S."/>
            <person name="Pangilinan J."/>
            <person name="Andreopoulos W."/>
            <person name="LaButti K."/>
            <person name="Hundley H."/>
            <person name="Na H."/>
            <person name="Kuo A."/>
            <person name="Barry K."/>
            <person name="Lipzen A."/>
            <person name="Henrissat B."/>
            <person name="Riley R."/>
            <person name="Ahrendt S."/>
            <person name="Nagy L.G."/>
            <person name="Grigoriev I.V."/>
            <person name="Martin F."/>
            <person name="Rosso M.N."/>
        </authorList>
    </citation>
    <scope>NUCLEOTIDE SEQUENCE</scope>
    <source>
        <strain evidence="1">CBS 384.51</strain>
    </source>
</reference>
<gene>
    <name evidence="1" type="ORF">BDY19DRAFT_896819</name>
</gene>
<evidence type="ECO:0000313" key="1">
    <source>
        <dbReference type="EMBL" id="KAI0085324.1"/>
    </source>
</evidence>
<proteinExistence type="predicted"/>
<accession>A0ACB8TTP6</accession>
<organism evidence="1 2">
    <name type="scientific">Irpex rosettiformis</name>
    <dbReference type="NCBI Taxonomy" id="378272"/>
    <lineage>
        <taxon>Eukaryota</taxon>
        <taxon>Fungi</taxon>
        <taxon>Dikarya</taxon>
        <taxon>Basidiomycota</taxon>
        <taxon>Agaricomycotina</taxon>
        <taxon>Agaricomycetes</taxon>
        <taxon>Polyporales</taxon>
        <taxon>Irpicaceae</taxon>
        <taxon>Irpex</taxon>
    </lineage>
</organism>
<keyword evidence="2" id="KW-1185">Reference proteome</keyword>
<dbReference type="EMBL" id="MU274932">
    <property type="protein sequence ID" value="KAI0085324.1"/>
    <property type="molecule type" value="Genomic_DNA"/>
</dbReference>
<name>A0ACB8TTP6_9APHY</name>